<keyword evidence="1" id="KW-0472">Membrane</keyword>
<evidence type="ECO:0000313" key="3">
    <source>
        <dbReference type="Proteomes" id="UP000199411"/>
    </source>
</evidence>
<feature type="transmembrane region" description="Helical" evidence="1">
    <location>
        <begin position="43"/>
        <end position="62"/>
    </location>
</feature>
<keyword evidence="1" id="KW-1133">Transmembrane helix</keyword>
<dbReference type="EMBL" id="FMYU01000017">
    <property type="protein sequence ID" value="SDD03722.1"/>
    <property type="molecule type" value="Genomic_DNA"/>
</dbReference>
<feature type="transmembrane region" description="Helical" evidence="1">
    <location>
        <begin position="95"/>
        <end position="114"/>
    </location>
</feature>
<organism evidence="2 3">
    <name type="scientific">Desulfurella multipotens</name>
    <dbReference type="NCBI Taxonomy" id="79269"/>
    <lineage>
        <taxon>Bacteria</taxon>
        <taxon>Pseudomonadati</taxon>
        <taxon>Campylobacterota</taxon>
        <taxon>Desulfurellia</taxon>
        <taxon>Desulfurellales</taxon>
        <taxon>Desulfurellaceae</taxon>
        <taxon>Desulfurella</taxon>
    </lineage>
</organism>
<feature type="transmembrane region" description="Helical" evidence="1">
    <location>
        <begin position="68"/>
        <end position="88"/>
    </location>
</feature>
<dbReference type="RefSeq" id="WP_092129746.1">
    <property type="nucleotide sequence ID" value="NZ_FMYU01000017.1"/>
</dbReference>
<feature type="transmembrane region" description="Helical" evidence="1">
    <location>
        <begin position="153"/>
        <end position="175"/>
    </location>
</feature>
<keyword evidence="1" id="KW-0812">Transmembrane</keyword>
<feature type="transmembrane region" description="Helical" evidence="1">
    <location>
        <begin position="120"/>
        <end position="141"/>
    </location>
</feature>
<sequence>MEHLIEHAGHVAMNTLLWEAAVVLWVIGMMDLGVSKRHDVKDFGYILLTAAIMETIAMMFVIASGNIFGATSAAAFVFLLWALAFGLLNGTNRVVTYHAVLLTSFYFTGATIYLASKGALFLTVMFGLLVPITLLLALASYTEKHSLGKIAGGFSAIDGILFFIYSLCSAIGYHLP</sequence>
<dbReference type="OrthoDB" id="9999404at2"/>
<accession>A0A1G6RGG7</accession>
<gene>
    <name evidence="2" type="ORF">SAMN05660835_01795</name>
</gene>
<dbReference type="AlphaFoldDB" id="A0A1G6RGG7"/>
<name>A0A1G6RGG7_9BACT</name>
<keyword evidence="3" id="KW-1185">Reference proteome</keyword>
<evidence type="ECO:0000256" key="1">
    <source>
        <dbReference type="SAM" id="Phobius"/>
    </source>
</evidence>
<protein>
    <submittedName>
        <fullName evidence="2">Uncharacterized protein</fullName>
    </submittedName>
</protein>
<feature type="transmembrane region" description="Helical" evidence="1">
    <location>
        <begin position="16"/>
        <end position="34"/>
    </location>
</feature>
<dbReference type="Proteomes" id="UP000199411">
    <property type="component" value="Unassembled WGS sequence"/>
</dbReference>
<evidence type="ECO:0000313" key="2">
    <source>
        <dbReference type="EMBL" id="SDD03722.1"/>
    </source>
</evidence>
<reference evidence="3" key="1">
    <citation type="submission" date="2016-10" db="EMBL/GenBank/DDBJ databases">
        <authorList>
            <person name="Varghese N."/>
            <person name="Submissions S."/>
        </authorList>
    </citation>
    <scope>NUCLEOTIDE SEQUENCE [LARGE SCALE GENOMIC DNA]</scope>
    <source>
        <strain evidence="3">DSM 8415</strain>
    </source>
</reference>
<proteinExistence type="predicted"/>